<feature type="compositionally biased region" description="Polar residues" evidence="1">
    <location>
        <begin position="65"/>
        <end position="89"/>
    </location>
</feature>
<dbReference type="Proteomes" id="UP001143981">
    <property type="component" value="Unassembled WGS sequence"/>
</dbReference>
<dbReference type="GO" id="GO:0030139">
    <property type="term" value="C:endocytic vesicle"/>
    <property type="evidence" value="ECO:0007669"/>
    <property type="project" value="TreeGrafter"/>
</dbReference>
<keyword evidence="4" id="KW-1185">Reference proteome</keyword>
<reference evidence="3" key="1">
    <citation type="submission" date="2022-07" db="EMBL/GenBank/DDBJ databases">
        <title>Phylogenomic reconstructions and comparative analyses of Kickxellomycotina fungi.</title>
        <authorList>
            <person name="Reynolds N.K."/>
            <person name="Stajich J.E."/>
            <person name="Barry K."/>
            <person name="Grigoriev I.V."/>
            <person name="Crous P."/>
            <person name="Smith M.E."/>
        </authorList>
    </citation>
    <scope>NUCLEOTIDE SEQUENCE</scope>
    <source>
        <strain evidence="3">BCRC 34381</strain>
    </source>
</reference>
<feature type="region of interest" description="Disordered" evidence="1">
    <location>
        <begin position="1"/>
        <end position="96"/>
    </location>
</feature>
<feature type="domain" description="VPS9" evidence="2">
    <location>
        <begin position="402"/>
        <end position="547"/>
    </location>
</feature>
<comment type="caution">
    <text evidence="3">The sequence shown here is derived from an EMBL/GenBank/DDBJ whole genome shotgun (WGS) entry which is preliminary data.</text>
</comment>
<dbReference type="PROSITE" id="PS51205">
    <property type="entry name" value="VPS9"/>
    <property type="match status" value="1"/>
</dbReference>
<proteinExistence type="predicted"/>
<protein>
    <recommendedName>
        <fullName evidence="2">VPS9 domain-containing protein</fullName>
    </recommendedName>
</protein>
<dbReference type="EMBL" id="JANBOI010000053">
    <property type="protein sequence ID" value="KAJ1734848.1"/>
    <property type="molecule type" value="Genomic_DNA"/>
</dbReference>
<dbReference type="InterPro" id="IPR003123">
    <property type="entry name" value="VPS9"/>
</dbReference>
<gene>
    <name evidence="3" type="ORF">LPJ61_000854</name>
</gene>
<sequence>MFSRGSVSRPSRAADSDPLSAGASDAGGADSSPVMATRPQRSVSGRHERLQEMTPAAARPEQSGGFPSTGLSSKPSARGSPAQTPSGDATASLLPDGSLGRRAWQHFQAAPSAADLRSMIADSATGILVLSQAPHMGEEDLDVVLGDNILFTETPLPESDDATDGAKCKFTTVSGIYGTVDRGCIGALGVLPPMEELMHAANEADSPRATLFDVLDGEASVLQRLRIATIHQECRLPDGRSVQVAVVAGAPLEYRRVVDSAVSTLSARTRAAVESTYSALLPHAEQPLLASDPVLAALEAVMGFAFAAEQRSAQGTVVRGGAAALSWIARRPGADTTAERWQSCMRQLQDHVMDHLAALEDETSMCGDYESRRRIGAAVTECVEKLVTESVYVRIFALDDDRVQDERFASKVAALNVAGITLEHLGLAKSLDLQRICVAAGRILGRVDGVKSPAEKLKLIVDAHKCVVERVQTLNEQKRNSELAADCILPLLIYAVVKTNPPRLISNLRFVQRYRTQALLAAQFEYCMTNAQAAALFVESVDARNLGLDAEVSSGALERAMHPALSALHSLLASNVVGSVGMDVVQGVAGGGKKVAVGVFDATVGRLLDSSSQLLSRAPWRSLADKELQGVADGGDHGAISGVRDVLASASEQLSYEIKGHLPRGSPAPRARSAAPAVIDRFLDAEPDDIRVGDIPLLLKSYKELARHLRE</sequence>
<feature type="compositionally biased region" description="Low complexity" evidence="1">
    <location>
        <begin position="16"/>
        <end position="32"/>
    </location>
</feature>
<dbReference type="OrthoDB" id="10264848at2759"/>
<accession>A0A9W7YFY4</accession>
<evidence type="ECO:0000256" key="1">
    <source>
        <dbReference type="SAM" id="MobiDB-lite"/>
    </source>
</evidence>
<evidence type="ECO:0000259" key="2">
    <source>
        <dbReference type="PROSITE" id="PS51205"/>
    </source>
</evidence>
<dbReference type="GO" id="GO:0031267">
    <property type="term" value="F:small GTPase binding"/>
    <property type="evidence" value="ECO:0007669"/>
    <property type="project" value="TreeGrafter"/>
</dbReference>
<dbReference type="InterPro" id="IPR037191">
    <property type="entry name" value="VPS9_dom_sf"/>
</dbReference>
<evidence type="ECO:0000313" key="3">
    <source>
        <dbReference type="EMBL" id="KAJ1734848.1"/>
    </source>
</evidence>
<evidence type="ECO:0000313" key="4">
    <source>
        <dbReference type="Proteomes" id="UP001143981"/>
    </source>
</evidence>
<dbReference type="AlphaFoldDB" id="A0A9W7YFY4"/>
<dbReference type="SUPFAM" id="SSF109993">
    <property type="entry name" value="VPS9 domain"/>
    <property type="match status" value="1"/>
</dbReference>
<dbReference type="GO" id="GO:0016192">
    <property type="term" value="P:vesicle-mediated transport"/>
    <property type="evidence" value="ECO:0007669"/>
    <property type="project" value="InterPro"/>
</dbReference>
<name>A0A9W7YFY4_9FUNG</name>
<dbReference type="SMART" id="SM00167">
    <property type="entry name" value="VPS9"/>
    <property type="match status" value="1"/>
</dbReference>
<dbReference type="InterPro" id="IPR045046">
    <property type="entry name" value="Vps9-like"/>
</dbReference>
<organism evidence="3 4">
    <name type="scientific">Coemansia biformis</name>
    <dbReference type="NCBI Taxonomy" id="1286918"/>
    <lineage>
        <taxon>Eukaryota</taxon>
        <taxon>Fungi</taxon>
        <taxon>Fungi incertae sedis</taxon>
        <taxon>Zoopagomycota</taxon>
        <taxon>Kickxellomycotina</taxon>
        <taxon>Kickxellomycetes</taxon>
        <taxon>Kickxellales</taxon>
        <taxon>Kickxellaceae</taxon>
        <taxon>Coemansia</taxon>
    </lineage>
</organism>
<dbReference type="GO" id="GO:0005829">
    <property type="term" value="C:cytosol"/>
    <property type="evidence" value="ECO:0007669"/>
    <property type="project" value="TreeGrafter"/>
</dbReference>
<dbReference type="PANTHER" id="PTHR23101:SF25">
    <property type="entry name" value="GTPASE-ACTIVATING PROTEIN AND VPS9 DOMAIN-CONTAINING PROTEIN 1"/>
    <property type="match status" value="1"/>
</dbReference>
<dbReference type="PANTHER" id="PTHR23101">
    <property type="entry name" value="RAB GDP/GTP EXCHANGE FACTOR"/>
    <property type="match status" value="1"/>
</dbReference>
<dbReference type="GO" id="GO:0005085">
    <property type="term" value="F:guanyl-nucleotide exchange factor activity"/>
    <property type="evidence" value="ECO:0007669"/>
    <property type="project" value="InterPro"/>
</dbReference>
<dbReference type="Gene3D" id="1.20.1050.80">
    <property type="entry name" value="VPS9 domain"/>
    <property type="match status" value="1"/>
</dbReference>
<dbReference type="Pfam" id="PF02204">
    <property type="entry name" value="VPS9"/>
    <property type="match status" value="1"/>
</dbReference>